<evidence type="ECO:0000256" key="7">
    <source>
        <dbReference type="RuleBase" id="RU000356"/>
    </source>
</evidence>
<dbReference type="GO" id="GO:0005833">
    <property type="term" value="C:hemoglobin complex"/>
    <property type="evidence" value="ECO:0007669"/>
    <property type="project" value="InterPro"/>
</dbReference>
<keyword evidence="3 7" id="KW-0349">Heme</keyword>
<dbReference type="AlphaFoldDB" id="A0AAV7AAB8"/>
<evidence type="ECO:0000259" key="8">
    <source>
        <dbReference type="PROSITE" id="PS01033"/>
    </source>
</evidence>
<keyword evidence="2 7" id="KW-0813">Transport</keyword>
<dbReference type="InterPro" id="IPR000971">
    <property type="entry name" value="Globin"/>
</dbReference>
<dbReference type="Proteomes" id="UP000824782">
    <property type="component" value="Unassembled WGS sequence"/>
</dbReference>
<dbReference type="InterPro" id="IPR009050">
    <property type="entry name" value="Globin-like_sf"/>
</dbReference>
<evidence type="ECO:0000313" key="9">
    <source>
        <dbReference type="EMBL" id="KAG8558519.1"/>
    </source>
</evidence>
<dbReference type="InterPro" id="IPR050056">
    <property type="entry name" value="Hemoglobin_oxygen_transport"/>
</dbReference>
<dbReference type="InterPro" id="IPR002337">
    <property type="entry name" value="Hemoglobin_b"/>
</dbReference>
<evidence type="ECO:0000313" key="10">
    <source>
        <dbReference type="Proteomes" id="UP000824782"/>
    </source>
</evidence>
<dbReference type="PRINTS" id="PR00814">
    <property type="entry name" value="BETAHAEM"/>
</dbReference>
<evidence type="ECO:0000256" key="6">
    <source>
        <dbReference type="ARBA" id="ARBA00023004"/>
    </source>
</evidence>
<dbReference type="GO" id="GO:0004601">
    <property type="term" value="F:peroxidase activity"/>
    <property type="evidence" value="ECO:0007669"/>
    <property type="project" value="TreeGrafter"/>
</dbReference>
<keyword evidence="5" id="KW-0479">Metal-binding</keyword>
<dbReference type="PANTHER" id="PTHR11442">
    <property type="entry name" value="HEMOGLOBIN FAMILY MEMBER"/>
    <property type="match status" value="1"/>
</dbReference>
<feature type="domain" description="Globin" evidence="8">
    <location>
        <begin position="3"/>
        <end position="147"/>
    </location>
</feature>
<comment type="similarity">
    <text evidence="1 7">Belongs to the globin family.</text>
</comment>
<dbReference type="GO" id="GO:0043177">
    <property type="term" value="F:organic acid binding"/>
    <property type="evidence" value="ECO:0007669"/>
    <property type="project" value="TreeGrafter"/>
</dbReference>
<dbReference type="GO" id="GO:0042744">
    <property type="term" value="P:hydrogen peroxide catabolic process"/>
    <property type="evidence" value="ECO:0007669"/>
    <property type="project" value="TreeGrafter"/>
</dbReference>
<dbReference type="PANTHER" id="PTHR11442:SF7">
    <property type="entry name" value="HEMOGLOBIN SUBUNIT EPSILON"/>
    <property type="match status" value="1"/>
</dbReference>
<evidence type="ECO:0000256" key="1">
    <source>
        <dbReference type="ARBA" id="ARBA00008705"/>
    </source>
</evidence>
<comment type="caution">
    <text evidence="9">The sequence shown here is derived from an EMBL/GenBank/DDBJ whole genome shotgun (WGS) entry which is preliminary data.</text>
</comment>
<dbReference type="InterPro" id="IPR012292">
    <property type="entry name" value="Globin/Proto"/>
</dbReference>
<dbReference type="GO" id="GO:0072562">
    <property type="term" value="C:blood microparticle"/>
    <property type="evidence" value="ECO:0007669"/>
    <property type="project" value="TreeGrafter"/>
</dbReference>
<dbReference type="Pfam" id="PF00042">
    <property type="entry name" value="Globin"/>
    <property type="match status" value="1"/>
</dbReference>
<dbReference type="GO" id="GO:0031720">
    <property type="term" value="F:haptoglobin binding"/>
    <property type="evidence" value="ECO:0007669"/>
    <property type="project" value="TreeGrafter"/>
</dbReference>
<sequence>MVHWTAEEKAILTSTWAKVDIDADGHEALTRLLIVYPWTQRYFSFLDHPSTFTNISGNPKVKVDGRLVLKAIGNAIQHLDEVKHCLANLSKIHAQKLLVVPGNIKHMAKILVLVLAMKLGTAFTPQVQAVWEKFGSVLVAAVSQAYF</sequence>
<reference evidence="9" key="1">
    <citation type="thesis" date="2020" institute="ProQuest LLC" country="789 East Eisenhower Parkway, Ann Arbor, MI, USA">
        <title>Comparative Genomics and Chromosome Evolution.</title>
        <authorList>
            <person name="Mudd A.B."/>
        </authorList>
    </citation>
    <scope>NUCLEOTIDE SEQUENCE</scope>
    <source>
        <strain evidence="9">237g6f4</strain>
        <tissue evidence="9">Blood</tissue>
    </source>
</reference>
<organism evidence="9 10">
    <name type="scientific">Engystomops pustulosus</name>
    <name type="common">Tungara frog</name>
    <name type="synonym">Physalaemus pustulosus</name>
    <dbReference type="NCBI Taxonomy" id="76066"/>
    <lineage>
        <taxon>Eukaryota</taxon>
        <taxon>Metazoa</taxon>
        <taxon>Chordata</taxon>
        <taxon>Craniata</taxon>
        <taxon>Vertebrata</taxon>
        <taxon>Euteleostomi</taxon>
        <taxon>Amphibia</taxon>
        <taxon>Batrachia</taxon>
        <taxon>Anura</taxon>
        <taxon>Neobatrachia</taxon>
        <taxon>Hyloidea</taxon>
        <taxon>Leptodactylidae</taxon>
        <taxon>Leiuperinae</taxon>
        <taxon>Engystomops</taxon>
    </lineage>
</organism>
<evidence type="ECO:0000256" key="2">
    <source>
        <dbReference type="ARBA" id="ARBA00022448"/>
    </source>
</evidence>
<keyword evidence="10" id="KW-1185">Reference proteome</keyword>
<dbReference type="PROSITE" id="PS01033">
    <property type="entry name" value="GLOBIN"/>
    <property type="match status" value="1"/>
</dbReference>
<name>A0AAV7AAB8_ENGPU</name>
<dbReference type="Gene3D" id="1.10.490.10">
    <property type="entry name" value="Globins"/>
    <property type="match status" value="1"/>
</dbReference>
<evidence type="ECO:0000256" key="3">
    <source>
        <dbReference type="ARBA" id="ARBA00022617"/>
    </source>
</evidence>
<dbReference type="EMBL" id="WNYA01000008">
    <property type="protein sequence ID" value="KAG8558519.1"/>
    <property type="molecule type" value="Genomic_DNA"/>
</dbReference>
<dbReference type="GO" id="GO:0031838">
    <property type="term" value="C:haptoglobin-hemoglobin complex"/>
    <property type="evidence" value="ECO:0007669"/>
    <property type="project" value="TreeGrafter"/>
</dbReference>
<evidence type="ECO:0000256" key="5">
    <source>
        <dbReference type="ARBA" id="ARBA00022723"/>
    </source>
</evidence>
<evidence type="ECO:0000256" key="4">
    <source>
        <dbReference type="ARBA" id="ARBA00022621"/>
    </source>
</evidence>
<keyword evidence="4 7" id="KW-0561">Oxygen transport</keyword>
<accession>A0AAV7AAB8</accession>
<keyword evidence="6" id="KW-0408">Iron</keyword>
<dbReference type="GO" id="GO:0046872">
    <property type="term" value="F:metal ion binding"/>
    <property type="evidence" value="ECO:0007669"/>
    <property type="project" value="UniProtKB-KW"/>
</dbReference>
<dbReference type="GO" id="GO:0019825">
    <property type="term" value="F:oxygen binding"/>
    <property type="evidence" value="ECO:0007669"/>
    <property type="project" value="InterPro"/>
</dbReference>
<dbReference type="GO" id="GO:0020037">
    <property type="term" value="F:heme binding"/>
    <property type="evidence" value="ECO:0007669"/>
    <property type="project" value="InterPro"/>
</dbReference>
<protein>
    <recommendedName>
        <fullName evidence="8">Globin domain-containing protein</fullName>
    </recommendedName>
</protein>
<dbReference type="SUPFAM" id="SSF46458">
    <property type="entry name" value="Globin-like"/>
    <property type="match status" value="1"/>
</dbReference>
<proteinExistence type="inferred from homology"/>
<gene>
    <name evidence="9" type="ORF">GDO81_017034</name>
</gene>
<dbReference type="GO" id="GO:0005344">
    <property type="term" value="F:oxygen carrier activity"/>
    <property type="evidence" value="ECO:0007669"/>
    <property type="project" value="UniProtKB-KW"/>
</dbReference>